<keyword evidence="3" id="KW-1185">Reference proteome</keyword>
<dbReference type="Pfam" id="PF04672">
    <property type="entry name" value="Methyltransf_19"/>
    <property type="match status" value="1"/>
</dbReference>
<dbReference type="EC" id="2.1.1.-" evidence="2"/>
<protein>
    <submittedName>
        <fullName evidence="2">SAM-dependent methyltransferase</fullName>
        <ecNumber evidence="2">2.1.1.-</ecNumber>
    </submittedName>
</protein>
<dbReference type="InterPro" id="IPR029063">
    <property type="entry name" value="SAM-dependent_MTases_sf"/>
</dbReference>
<dbReference type="InterPro" id="IPR006764">
    <property type="entry name" value="SAM_dep_MeTrfase_SAV2177_type"/>
</dbReference>
<dbReference type="RefSeq" id="WP_257924892.1">
    <property type="nucleotide sequence ID" value="NZ_JAMXQV010000024.1"/>
</dbReference>
<dbReference type="SUPFAM" id="SSF53335">
    <property type="entry name" value="S-adenosyl-L-methionine-dependent methyltransferases"/>
    <property type="match status" value="1"/>
</dbReference>
<dbReference type="Gene3D" id="3.40.50.150">
    <property type="entry name" value="Vaccinia Virus protein VP39"/>
    <property type="match status" value="1"/>
</dbReference>
<dbReference type="AlphaFoldDB" id="A0A9X2SMY7"/>
<dbReference type="GO" id="GO:0008168">
    <property type="term" value="F:methyltransferase activity"/>
    <property type="evidence" value="ECO:0007669"/>
    <property type="project" value="UniProtKB-KW"/>
</dbReference>
<keyword evidence="2" id="KW-0489">Methyltransferase</keyword>
<dbReference type="GO" id="GO:0032259">
    <property type="term" value="P:methylation"/>
    <property type="evidence" value="ECO:0007669"/>
    <property type="project" value="UniProtKB-KW"/>
</dbReference>
<name>A0A9X2SMY7_9PSEU</name>
<organism evidence="2 3">
    <name type="scientific">Amycolatopsis iheyensis</name>
    <dbReference type="NCBI Taxonomy" id="2945988"/>
    <lineage>
        <taxon>Bacteria</taxon>
        <taxon>Bacillati</taxon>
        <taxon>Actinomycetota</taxon>
        <taxon>Actinomycetes</taxon>
        <taxon>Pseudonocardiales</taxon>
        <taxon>Pseudonocardiaceae</taxon>
        <taxon>Amycolatopsis</taxon>
    </lineage>
</organism>
<feature type="region of interest" description="Disordered" evidence="1">
    <location>
        <begin position="321"/>
        <end position="366"/>
    </location>
</feature>
<sequence>MTHTNTAQPAPARRRATTVPTWWQPCGVDRERINLAYLYDAFREAKDSDGWLAPTVKFAHDNELDAALLLGTRVPDAGFVFRSEQAFLDRAATYLATRQRVSSIVVAGAGLPHIDGDDDLHSTVRRGEAISRNRAQSSARTTVIYVERDPLTLAQLRTIADPDDGVHVVDADPWDPDAMWNTLYNTASENPGLICSDFERVALLLGGGVMSFYGGSRAAAAQVVQTHLARLPAGSFVAMTHLFRPEHPGLAAQAQQFEYALQFLGLGAGCLATEAEIRAMIDGTTVLPTGIVPAFTWYPEGPPTGTPACGHFTAAVLAQKPFPHDDIPEPPRTPPPRPPDFLAVRGPLSRTAGDPAPAVLARTPAT</sequence>
<keyword evidence="2" id="KW-0808">Transferase</keyword>
<evidence type="ECO:0000313" key="2">
    <source>
        <dbReference type="EMBL" id="MCR6488332.1"/>
    </source>
</evidence>
<comment type="caution">
    <text evidence="2">The sequence shown here is derived from an EMBL/GenBank/DDBJ whole genome shotgun (WGS) entry which is preliminary data.</text>
</comment>
<evidence type="ECO:0000313" key="3">
    <source>
        <dbReference type="Proteomes" id="UP001144096"/>
    </source>
</evidence>
<proteinExistence type="predicted"/>
<evidence type="ECO:0000256" key="1">
    <source>
        <dbReference type="SAM" id="MobiDB-lite"/>
    </source>
</evidence>
<gene>
    <name evidence="2" type="ORF">M8542_36430</name>
</gene>
<feature type="compositionally biased region" description="Pro residues" evidence="1">
    <location>
        <begin position="330"/>
        <end position="339"/>
    </location>
</feature>
<accession>A0A9X2SMY7</accession>
<dbReference type="Proteomes" id="UP001144096">
    <property type="component" value="Unassembled WGS sequence"/>
</dbReference>
<dbReference type="EMBL" id="JAMXQV010000024">
    <property type="protein sequence ID" value="MCR6488332.1"/>
    <property type="molecule type" value="Genomic_DNA"/>
</dbReference>
<reference evidence="2" key="1">
    <citation type="submission" date="2022-06" db="EMBL/GenBank/DDBJ databases">
        <title>Amycolatopsis iheyaensis sp. nov., a new species of the genus Amycolatopsis isolated from soil in Iheya island, Japan.</title>
        <authorList>
            <person name="Ngamcharungchit C."/>
            <person name="Kanto H."/>
            <person name="Take A."/>
            <person name="Intra B."/>
            <person name="Matsumoto A."/>
            <person name="Panbangred W."/>
            <person name="Inahashi Y."/>
        </authorList>
    </citation>
    <scope>NUCLEOTIDE SEQUENCE</scope>
    <source>
        <strain evidence="2">OK19-0408</strain>
    </source>
</reference>